<dbReference type="EMBL" id="QOVW01000005">
    <property type="protein sequence ID" value="RDB37183.1"/>
    <property type="molecule type" value="Genomic_DNA"/>
</dbReference>
<dbReference type="InterPro" id="IPR002123">
    <property type="entry name" value="Plipid/glycerol_acylTrfase"/>
</dbReference>
<keyword evidence="12" id="KW-1133">Transmembrane helix</keyword>
<evidence type="ECO:0000256" key="2">
    <source>
        <dbReference type="ARBA" id="ARBA00004728"/>
    </source>
</evidence>
<keyword evidence="11" id="KW-1208">Phospholipid metabolism</keyword>
<keyword evidence="11" id="KW-0594">Phospholipid biosynthesis</keyword>
<comment type="similarity">
    <text evidence="4 11">Belongs to the 1-acyl-sn-glycerol-3-phosphate acyltransferase family.</text>
</comment>
<dbReference type="UniPathway" id="UPA00557">
    <property type="reaction ID" value="UER00613"/>
</dbReference>
<keyword evidence="12" id="KW-0812">Transmembrane</keyword>
<proteinExistence type="inferred from homology"/>
<evidence type="ECO:0000256" key="3">
    <source>
        <dbReference type="ARBA" id="ARBA00005189"/>
    </source>
</evidence>
<organism evidence="14 15">
    <name type="scientific">Spirobacillus cienkowskii</name>
    <dbReference type="NCBI Taxonomy" id="495820"/>
    <lineage>
        <taxon>Bacteria</taxon>
        <taxon>Pseudomonadati</taxon>
        <taxon>Bdellovibrionota</taxon>
        <taxon>Oligoflexia</taxon>
        <taxon>Silvanigrellales</taxon>
        <taxon>Spirobacillus</taxon>
    </lineage>
</organism>
<dbReference type="AlphaFoldDB" id="A0A369KZL9"/>
<evidence type="ECO:0000256" key="6">
    <source>
        <dbReference type="ARBA" id="ARBA00016139"/>
    </source>
</evidence>
<accession>A0A369KZL9</accession>
<evidence type="ECO:0000313" key="14">
    <source>
        <dbReference type="EMBL" id="RDB37183.1"/>
    </source>
</evidence>
<evidence type="ECO:0000256" key="9">
    <source>
        <dbReference type="ARBA" id="ARBA00023098"/>
    </source>
</evidence>
<dbReference type="PANTHER" id="PTHR10434">
    <property type="entry name" value="1-ACYL-SN-GLYCEROL-3-PHOSPHATE ACYLTRANSFERASE"/>
    <property type="match status" value="1"/>
</dbReference>
<dbReference type="Proteomes" id="UP000253934">
    <property type="component" value="Unassembled WGS sequence"/>
</dbReference>
<comment type="caution">
    <text evidence="14">The sequence shown here is derived from an EMBL/GenBank/DDBJ whole genome shotgun (WGS) entry which is preliminary data.</text>
</comment>
<evidence type="ECO:0000256" key="11">
    <source>
        <dbReference type="RuleBase" id="RU361267"/>
    </source>
</evidence>
<dbReference type="SUPFAM" id="SSF69593">
    <property type="entry name" value="Glycerol-3-phosphate (1)-acyltransferase"/>
    <property type="match status" value="1"/>
</dbReference>
<keyword evidence="8 11" id="KW-0808">Transferase</keyword>
<comment type="pathway">
    <text evidence="3">Lipid metabolism.</text>
</comment>
<evidence type="ECO:0000256" key="12">
    <source>
        <dbReference type="SAM" id="Phobius"/>
    </source>
</evidence>
<evidence type="ECO:0000256" key="5">
    <source>
        <dbReference type="ARBA" id="ARBA00013211"/>
    </source>
</evidence>
<protein>
    <recommendedName>
        <fullName evidence="6 11">1-acyl-sn-glycerol-3-phosphate acyltransferase</fullName>
        <ecNumber evidence="5 11">2.3.1.51</ecNumber>
    </recommendedName>
</protein>
<dbReference type="EC" id="2.3.1.51" evidence="5 11"/>
<reference evidence="14" key="1">
    <citation type="submission" date="2018-04" db="EMBL/GenBank/DDBJ databases">
        <title>Draft genome sequence of the Candidatus Spirobacillus cienkowskii, a pathogen of freshwater Daphnia species, reconstructed from hemolymph metagenomic reads.</title>
        <authorList>
            <person name="Bresciani L."/>
            <person name="Lemos L.N."/>
            <person name="Wale N."/>
            <person name="Lin J.Y."/>
            <person name="Fernandes G.R."/>
            <person name="Duffy M.A."/>
            <person name="Rodrigues J.M."/>
        </authorList>
    </citation>
    <scope>NUCLEOTIDE SEQUENCE [LARGE SCALE GENOMIC DNA]</scope>
    <source>
        <strain evidence="14">Binning01</strain>
    </source>
</reference>
<evidence type="ECO:0000256" key="10">
    <source>
        <dbReference type="ARBA" id="ARBA00023315"/>
    </source>
</evidence>
<comment type="domain">
    <text evidence="11">The HXXXXD motif is essential for acyltransferase activity and may constitute the binding site for the phosphate moiety of the glycerol-3-phosphate.</text>
</comment>
<evidence type="ECO:0000259" key="13">
    <source>
        <dbReference type="SMART" id="SM00563"/>
    </source>
</evidence>
<dbReference type="NCBIfam" id="TIGR00530">
    <property type="entry name" value="AGP_acyltrn"/>
    <property type="match status" value="1"/>
</dbReference>
<sequence length="251" mass="28612">MKLKIILKKMGKEFINIFRGVYTWINIIILSIFFSTTIIISFPFVFFVDKERHSLHKLAAIWALAIQYLNPWWKFSIKGKENLAKKNEAVIYVANHQSQADILALFILSTRFRWIAKASLFKIPFFGWGMKLIGYVPVERGNKLSAEKSLKLSSRHLKNGTPMIFFPEGTRSKTGSLGEFKTGAYRLAKTLNLPIVPITINGCAKMLPKGSILPKKSNVSITIHPRIEPNNLSYLEILEKSREAILSKLKT</sequence>
<dbReference type="GO" id="GO:0016024">
    <property type="term" value="P:CDP-diacylglycerol biosynthetic process"/>
    <property type="evidence" value="ECO:0007669"/>
    <property type="project" value="UniProtKB-UniPathway"/>
</dbReference>
<keyword evidence="12" id="KW-0472">Membrane</keyword>
<dbReference type="GO" id="GO:0016020">
    <property type="term" value="C:membrane"/>
    <property type="evidence" value="ECO:0007669"/>
    <property type="project" value="InterPro"/>
</dbReference>
<evidence type="ECO:0000313" key="15">
    <source>
        <dbReference type="Proteomes" id="UP000253934"/>
    </source>
</evidence>
<evidence type="ECO:0000256" key="4">
    <source>
        <dbReference type="ARBA" id="ARBA00008655"/>
    </source>
</evidence>
<dbReference type="RefSeq" id="WP_338636682.1">
    <property type="nucleotide sequence ID" value="NZ_CP146516.1"/>
</dbReference>
<dbReference type="InterPro" id="IPR004552">
    <property type="entry name" value="AGP_acyltrans"/>
</dbReference>
<feature type="transmembrane region" description="Helical" evidence="12">
    <location>
        <begin position="21"/>
        <end position="48"/>
    </location>
</feature>
<keyword evidence="7 11" id="KW-0444">Lipid biosynthesis</keyword>
<evidence type="ECO:0000256" key="8">
    <source>
        <dbReference type="ARBA" id="ARBA00022679"/>
    </source>
</evidence>
<dbReference type="CDD" id="cd07989">
    <property type="entry name" value="LPLAT_AGPAT-like"/>
    <property type="match status" value="1"/>
</dbReference>
<evidence type="ECO:0000256" key="7">
    <source>
        <dbReference type="ARBA" id="ARBA00022516"/>
    </source>
</evidence>
<keyword evidence="9 11" id="KW-0443">Lipid metabolism</keyword>
<keyword evidence="10 11" id="KW-0012">Acyltransferase</keyword>
<dbReference type="Pfam" id="PF01553">
    <property type="entry name" value="Acyltransferase"/>
    <property type="match status" value="1"/>
</dbReference>
<feature type="transmembrane region" description="Helical" evidence="12">
    <location>
        <begin position="54"/>
        <end position="73"/>
    </location>
</feature>
<name>A0A369KZL9_9BACT</name>
<evidence type="ECO:0000256" key="1">
    <source>
        <dbReference type="ARBA" id="ARBA00001141"/>
    </source>
</evidence>
<gene>
    <name evidence="14" type="ORF">DCC88_01095</name>
</gene>
<comment type="catalytic activity">
    <reaction evidence="1 11">
        <text>a 1-acyl-sn-glycero-3-phosphate + an acyl-CoA = a 1,2-diacyl-sn-glycero-3-phosphate + CoA</text>
        <dbReference type="Rhea" id="RHEA:19709"/>
        <dbReference type="ChEBI" id="CHEBI:57287"/>
        <dbReference type="ChEBI" id="CHEBI:57970"/>
        <dbReference type="ChEBI" id="CHEBI:58342"/>
        <dbReference type="ChEBI" id="CHEBI:58608"/>
        <dbReference type="EC" id="2.3.1.51"/>
    </reaction>
</comment>
<feature type="domain" description="Phospholipid/glycerol acyltransferase" evidence="13">
    <location>
        <begin position="90"/>
        <end position="203"/>
    </location>
</feature>
<dbReference type="PANTHER" id="PTHR10434:SF64">
    <property type="entry name" value="1-ACYL-SN-GLYCEROL-3-PHOSPHATE ACYLTRANSFERASE-RELATED"/>
    <property type="match status" value="1"/>
</dbReference>
<comment type="pathway">
    <text evidence="2">Phospholipid metabolism; CDP-diacylglycerol biosynthesis; CDP-diacylglycerol from sn-glycerol 3-phosphate: step 2/3.</text>
</comment>
<dbReference type="GO" id="GO:0006654">
    <property type="term" value="P:phosphatidic acid biosynthetic process"/>
    <property type="evidence" value="ECO:0007669"/>
    <property type="project" value="TreeGrafter"/>
</dbReference>
<keyword evidence="15" id="KW-1185">Reference proteome</keyword>
<dbReference type="SMART" id="SM00563">
    <property type="entry name" value="PlsC"/>
    <property type="match status" value="1"/>
</dbReference>
<dbReference type="GO" id="GO:0003841">
    <property type="term" value="F:1-acylglycerol-3-phosphate O-acyltransferase activity"/>
    <property type="evidence" value="ECO:0007669"/>
    <property type="project" value="UniProtKB-UniRule"/>
</dbReference>